<evidence type="ECO:0000256" key="1">
    <source>
        <dbReference type="SAM" id="MobiDB-lite"/>
    </source>
</evidence>
<keyword evidence="3" id="KW-1185">Reference proteome</keyword>
<reference evidence="2 3" key="1">
    <citation type="submission" date="2016-06" db="EMBL/GenBank/DDBJ databases">
        <authorList>
            <person name="Kjaerup R.B."/>
            <person name="Dalgaard T.S."/>
            <person name="Juul-Madsen H.R."/>
        </authorList>
    </citation>
    <scope>NUCLEOTIDE SEQUENCE [LARGE SCALE GENOMIC DNA]</scope>
    <source>
        <strain evidence="2 3">DSM 45577</strain>
    </source>
</reference>
<proteinExistence type="predicted"/>
<name>A0A1C6U1K0_9ACTN</name>
<dbReference type="STRING" id="683228.GA0070617_0731"/>
<accession>A0A1C6U1K0</accession>
<feature type="region of interest" description="Disordered" evidence="1">
    <location>
        <begin position="111"/>
        <end position="148"/>
    </location>
</feature>
<organism evidence="2 3">
    <name type="scientific">Micromonospora yangpuensis</name>
    <dbReference type="NCBI Taxonomy" id="683228"/>
    <lineage>
        <taxon>Bacteria</taxon>
        <taxon>Bacillati</taxon>
        <taxon>Actinomycetota</taxon>
        <taxon>Actinomycetes</taxon>
        <taxon>Micromonosporales</taxon>
        <taxon>Micromonosporaceae</taxon>
        <taxon>Micromonospora</taxon>
    </lineage>
</organism>
<gene>
    <name evidence="2" type="ORF">GA0070617_0731</name>
</gene>
<evidence type="ECO:0000313" key="3">
    <source>
        <dbReference type="Proteomes" id="UP000198937"/>
    </source>
</evidence>
<dbReference type="EMBL" id="FMIA01000002">
    <property type="protein sequence ID" value="SCL47952.1"/>
    <property type="molecule type" value="Genomic_DNA"/>
</dbReference>
<feature type="compositionally biased region" description="Low complexity" evidence="1">
    <location>
        <begin position="133"/>
        <end position="148"/>
    </location>
</feature>
<evidence type="ECO:0000313" key="2">
    <source>
        <dbReference type="EMBL" id="SCL47952.1"/>
    </source>
</evidence>
<protein>
    <submittedName>
        <fullName evidence="2">Uncharacterized protein</fullName>
    </submittedName>
</protein>
<dbReference type="Proteomes" id="UP000198937">
    <property type="component" value="Unassembled WGS sequence"/>
</dbReference>
<feature type="region of interest" description="Disordered" evidence="1">
    <location>
        <begin position="63"/>
        <end position="93"/>
    </location>
</feature>
<dbReference type="RefSeq" id="WP_091433894.1">
    <property type="nucleotide sequence ID" value="NZ_BMMJ01000006.1"/>
</dbReference>
<dbReference type="AlphaFoldDB" id="A0A1C6U1K0"/>
<sequence length="148" mass="15643">MADEWYNNHDYGDLREPDNYTAFMNARAAWQAELREHTAYSPAGVRANMELTQGKNAADMARAYHQSKAQGPLPGAEALGKGAPAEAGRSPAAPAPRIDVLAAMSLSELDRVVLPPPQDPGRLRVPGSATAPARDGQNQAAAGAGRAR</sequence>